<accession>A0A941W596</accession>
<dbReference type="Pfam" id="PF01476">
    <property type="entry name" value="LysM"/>
    <property type="match status" value="2"/>
</dbReference>
<reference evidence="2" key="1">
    <citation type="journal article" date="2021" name="ISME J.">
        <title>Fine-scale metabolic discontinuity in a stratified prokaryote microbiome of a Red Sea deep halocline.</title>
        <authorList>
            <person name="Michoud G."/>
            <person name="Ngugi D.K."/>
            <person name="Barozzi A."/>
            <person name="Merlino G."/>
            <person name="Calleja M.L."/>
            <person name="Delgado-Huertas A."/>
            <person name="Moran X.A.G."/>
            <person name="Daffonchio D."/>
        </authorList>
    </citation>
    <scope>NUCLEOTIDE SEQUENCE</scope>
    <source>
        <strain evidence="2">SuakinDeep_MAG55_1</strain>
    </source>
</reference>
<dbReference type="Gene3D" id="3.40.50.10610">
    <property type="entry name" value="ABC-type transport auxiliary lipoprotein component"/>
    <property type="match status" value="1"/>
</dbReference>
<dbReference type="EMBL" id="JAANXD010000095">
    <property type="protein sequence ID" value="MBS1259464.1"/>
    <property type="molecule type" value="Genomic_DNA"/>
</dbReference>
<dbReference type="InterPro" id="IPR052196">
    <property type="entry name" value="Bact_Kbp"/>
</dbReference>
<proteinExistence type="predicted"/>
<dbReference type="PROSITE" id="PS51782">
    <property type="entry name" value="LYSM"/>
    <property type="match status" value="2"/>
</dbReference>
<comment type="caution">
    <text evidence="2">The sequence shown here is derived from an EMBL/GenBank/DDBJ whole genome shotgun (WGS) entry which is preliminary data.</text>
</comment>
<evidence type="ECO:0000259" key="1">
    <source>
        <dbReference type="PROSITE" id="PS51782"/>
    </source>
</evidence>
<name>A0A941W596_9BACT</name>
<dbReference type="Proteomes" id="UP000722750">
    <property type="component" value="Unassembled WGS sequence"/>
</dbReference>
<dbReference type="PANTHER" id="PTHR34700:SF4">
    <property type="entry name" value="PHAGE-LIKE ELEMENT PBSX PROTEIN XKDP"/>
    <property type="match status" value="1"/>
</dbReference>
<dbReference type="InterPro" id="IPR036779">
    <property type="entry name" value="LysM_dom_sf"/>
</dbReference>
<dbReference type="SMART" id="SM00257">
    <property type="entry name" value="LysM"/>
    <property type="match status" value="2"/>
</dbReference>
<dbReference type="PANTHER" id="PTHR34700">
    <property type="entry name" value="POTASSIUM BINDING PROTEIN KBP"/>
    <property type="match status" value="1"/>
</dbReference>
<dbReference type="Pfam" id="PF05643">
    <property type="entry name" value="GNA1162-like"/>
    <property type="match status" value="1"/>
</dbReference>
<gene>
    <name evidence="2" type="ORF">MAG551_02536</name>
</gene>
<dbReference type="CDD" id="cd00118">
    <property type="entry name" value="LysM"/>
    <property type="match status" value="2"/>
</dbReference>
<organism evidence="2 3">
    <name type="scientific">Candidatus Scalindua arabica</name>
    <dbReference type="NCBI Taxonomy" id="1127984"/>
    <lineage>
        <taxon>Bacteria</taxon>
        <taxon>Pseudomonadati</taxon>
        <taxon>Planctomycetota</taxon>
        <taxon>Candidatus Brocadiia</taxon>
        <taxon>Candidatus Brocadiales</taxon>
        <taxon>Candidatus Scalinduaceae</taxon>
        <taxon>Candidatus Scalindua</taxon>
    </lineage>
</organism>
<dbReference type="InterPro" id="IPR018392">
    <property type="entry name" value="LysM"/>
</dbReference>
<protein>
    <recommendedName>
        <fullName evidence="1">LysM domain-containing protein</fullName>
    </recommendedName>
</protein>
<dbReference type="PROSITE" id="PS51257">
    <property type="entry name" value="PROKAR_LIPOPROTEIN"/>
    <property type="match status" value="1"/>
</dbReference>
<dbReference type="AlphaFoldDB" id="A0A941W596"/>
<dbReference type="Gene3D" id="3.10.350.10">
    <property type="entry name" value="LysM domain"/>
    <property type="match status" value="2"/>
</dbReference>
<feature type="domain" description="LysM" evidence="1">
    <location>
        <begin position="244"/>
        <end position="291"/>
    </location>
</feature>
<evidence type="ECO:0000313" key="2">
    <source>
        <dbReference type="EMBL" id="MBS1259464.1"/>
    </source>
</evidence>
<dbReference type="InterPro" id="IPR008517">
    <property type="entry name" value="GNA1162-like"/>
</dbReference>
<dbReference type="SUPFAM" id="SSF54106">
    <property type="entry name" value="LysM domain"/>
    <property type="match status" value="1"/>
</dbReference>
<evidence type="ECO:0000313" key="3">
    <source>
        <dbReference type="Proteomes" id="UP000722750"/>
    </source>
</evidence>
<sequence length="377" mass="43163">MKILFNNSYLPRVSLKTLIVKRNLILLFLALSSCNYYQEFSQPEITTSMVPKESEIRTIAILPFENQSENEEISKVLREAVFRNLSLKGYDLIKIKQIDQRLKMASYHADDINTMGNYKLGRILEADALMHGTITKCDKLFYVVHSRIAISAELELVDTFASKTIWKANHEELTHSGTPPMSPFAIPEKIIESSINVRDKVIADTADTLAKKLVKDIPECEAQDVLVLTNYTIKIQDVGNSKVVHYKVQPKDTLFKIARKFYGKGSMWKNIKYANAEIKDTSLRIGHDIVLPDVPVLSNINDAKLLDKEFYTKAVYKVKWGDSLYNLASELYHDGRKWPVIYEENKDEIEDNNELIVGQILIVPLNSYTNKIGYTQY</sequence>
<feature type="domain" description="LysM" evidence="1">
    <location>
        <begin position="314"/>
        <end position="363"/>
    </location>
</feature>